<accession>A0A327Z8I7</accession>
<gene>
    <name evidence="2" type="ORF">B0I29_114163</name>
</gene>
<reference evidence="2 3" key="1">
    <citation type="submission" date="2018-06" db="EMBL/GenBank/DDBJ databases">
        <title>Genomic Encyclopedia of Type Strains, Phase III (KMG-III): the genomes of soil and plant-associated and newly described type strains.</title>
        <authorList>
            <person name="Whitman W."/>
        </authorList>
    </citation>
    <scope>NUCLEOTIDE SEQUENCE [LARGE SCALE GENOMIC DNA]</scope>
    <source>
        <strain evidence="2 3">CGMCC 4.7090</strain>
    </source>
</reference>
<evidence type="ECO:0000313" key="2">
    <source>
        <dbReference type="EMBL" id="RAK31913.1"/>
    </source>
</evidence>
<dbReference type="EMBL" id="QLMJ01000014">
    <property type="protein sequence ID" value="RAK31913.1"/>
    <property type="molecule type" value="Genomic_DNA"/>
</dbReference>
<protein>
    <submittedName>
        <fullName evidence="2">Uncharacterized protein</fullName>
    </submittedName>
</protein>
<sequence>MASKAKPGAQVPVKEHSGPRGVDMKGQMHVSELISDRAAAPSPFGDDQTFPLPVENLTYQPHVAKNSGH</sequence>
<dbReference type="OrthoDB" id="5191634at2"/>
<organism evidence="2 3">
    <name type="scientific">Actinoplanes lutulentus</name>
    <dbReference type="NCBI Taxonomy" id="1287878"/>
    <lineage>
        <taxon>Bacteria</taxon>
        <taxon>Bacillati</taxon>
        <taxon>Actinomycetota</taxon>
        <taxon>Actinomycetes</taxon>
        <taxon>Micromonosporales</taxon>
        <taxon>Micromonosporaceae</taxon>
        <taxon>Actinoplanes</taxon>
    </lineage>
</organism>
<feature type="region of interest" description="Disordered" evidence="1">
    <location>
        <begin position="1"/>
        <end position="69"/>
    </location>
</feature>
<dbReference type="RefSeq" id="WP_111652021.1">
    <property type="nucleotide sequence ID" value="NZ_JACHWI010000004.1"/>
</dbReference>
<comment type="caution">
    <text evidence="2">The sequence shown here is derived from an EMBL/GenBank/DDBJ whole genome shotgun (WGS) entry which is preliminary data.</text>
</comment>
<keyword evidence="3" id="KW-1185">Reference proteome</keyword>
<dbReference type="Proteomes" id="UP000249341">
    <property type="component" value="Unassembled WGS sequence"/>
</dbReference>
<evidence type="ECO:0000256" key="1">
    <source>
        <dbReference type="SAM" id="MobiDB-lite"/>
    </source>
</evidence>
<name>A0A327Z8I7_9ACTN</name>
<proteinExistence type="predicted"/>
<evidence type="ECO:0000313" key="3">
    <source>
        <dbReference type="Proteomes" id="UP000249341"/>
    </source>
</evidence>
<dbReference type="AlphaFoldDB" id="A0A327Z8I7"/>